<dbReference type="OrthoDB" id="2241675at2"/>
<protein>
    <submittedName>
        <fullName evidence="1">Uncharacterized protein</fullName>
    </submittedName>
</protein>
<evidence type="ECO:0000313" key="1">
    <source>
        <dbReference type="EMBL" id="PCR99097.1"/>
    </source>
</evidence>
<name>A0A2A5RJ34_9LACT</name>
<proteinExistence type="predicted"/>
<dbReference type="AlphaFoldDB" id="A0A2A5RJ34"/>
<accession>A0A2A5RJ34</accession>
<organism evidence="1 2">
    <name type="scientific">Lactococcus fujiensis JCM 16395</name>
    <dbReference type="NCBI Taxonomy" id="1291764"/>
    <lineage>
        <taxon>Bacteria</taxon>
        <taxon>Bacillati</taxon>
        <taxon>Bacillota</taxon>
        <taxon>Bacilli</taxon>
        <taxon>Lactobacillales</taxon>
        <taxon>Streptococcaceae</taxon>
        <taxon>Lactococcus</taxon>
    </lineage>
</organism>
<evidence type="ECO:0000313" key="2">
    <source>
        <dbReference type="Proteomes" id="UP000218181"/>
    </source>
</evidence>
<keyword evidence="2" id="KW-1185">Reference proteome</keyword>
<dbReference type="RefSeq" id="WP_054639942.1">
    <property type="nucleotide sequence ID" value="NZ_BBAL01000017.1"/>
</dbReference>
<reference evidence="1 2" key="1">
    <citation type="submission" date="2014-12" db="EMBL/GenBank/DDBJ databases">
        <title>Draft genome sequences of 10 type strains of Lactococcus.</title>
        <authorList>
            <person name="Sun Z."/>
            <person name="Zhong Z."/>
            <person name="Liu W."/>
            <person name="Zhang W."/>
            <person name="Zhang H."/>
        </authorList>
    </citation>
    <scope>NUCLEOTIDE SEQUENCE [LARGE SCALE GENOMIC DNA]</scope>
    <source>
        <strain evidence="1 2">JCM 16395</strain>
    </source>
</reference>
<dbReference type="STRING" id="1291764.GCA_001311235_02998"/>
<dbReference type="EMBL" id="JXJU01000012">
    <property type="protein sequence ID" value="PCR99097.1"/>
    <property type="molecule type" value="Genomic_DNA"/>
</dbReference>
<sequence length="244" mass="27150">MKIYKPIFFTSIFIAAFGLNIHTSADSIKESPKNWKNKVTEQINLEFSDRKDTDKVLPMPMGGYLYGKAMVIPNGVSSIPNKTTFDFDSSTSPDSITVAEAKKRIINSTVNGAESASTNLQMYQNVLTRSVSPSPTTYGLAKGQVYYSEKFSSATLNSWRYGGYQFQEVYISGGTTYINEQLEWKTIGGPGRIGTYNTAMKQYTTNQVQGTKLNVSSTWTRIGGSAPLMYWTNSTNAQYNVRGW</sequence>
<dbReference type="Proteomes" id="UP000218181">
    <property type="component" value="Unassembled WGS sequence"/>
</dbReference>
<comment type="caution">
    <text evidence="1">The sequence shown here is derived from an EMBL/GenBank/DDBJ whole genome shotgun (WGS) entry which is preliminary data.</text>
</comment>
<gene>
    <name evidence="1" type="ORF">RT41_GL000480</name>
</gene>